<feature type="coiled-coil region" evidence="1">
    <location>
        <begin position="1735"/>
        <end position="1762"/>
    </location>
</feature>
<protein>
    <submittedName>
        <fullName evidence="3">Uncharacterized protein</fullName>
    </submittedName>
</protein>
<feature type="coiled-coil region" evidence="1">
    <location>
        <begin position="1509"/>
        <end position="1536"/>
    </location>
</feature>
<accession>A0A6S7FR80</accession>
<evidence type="ECO:0000313" key="3">
    <source>
        <dbReference type="EMBL" id="CAB3976801.1"/>
    </source>
</evidence>
<dbReference type="SUPFAM" id="SSF46966">
    <property type="entry name" value="Spectrin repeat"/>
    <property type="match status" value="4"/>
</dbReference>
<evidence type="ECO:0000313" key="4">
    <source>
        <dbReference type="Proteomes" id="UP001152795"/>
    </source>
</evidence>
<feature type="region of interest" description="Disordered" evidence="2">
    <location>
        <begin position="103"/>
        <end position="138"/>
    </location>
</feature>
<gene>
    <name evidence="3" type="ORF">PACLA_8A069786</name>
</gene>
<sequence length="1921" mass="221634">MQAETRENSLEIWKLERQSPVLVKSIGEESPAVKNIEQQTKDLIEHNDKLSQDIAVGINGLEANQHKAKKLQEHVDSVNDWTASTTVFLDEFNVIAGQLVPSDASGKDKASDVGETDATDGQGDAVDGDDVEKAKKEHEEKINAANEMIHKIAIRRVDIGEYEASVDRINELHAELPGEPDQTSELDVKVEQLNTNWKNFNTAVDKVAWMKIPGVNSLQAITYILHDMKINKAVDGVAGLETFDQWKEKVSELENSVGVVETKFKPEKDIKKDYDEIQAVFSNIQECQEEIDEEVLPKLEVIRLAGVKFCSPSEESSEPVAEEIKTEVSTTVLSLHEKIESLQTIIQLQRLRLEDVIYEYFHERVRCDQRLLAQQQTENKRLFPVGKDVDTIIVQLELIKETEETFNTNDKKFQETQAQFNELNEKKLINDPELITFVIESNKNLAIQRKTVAKLGLDIEQKLRRNLIGKFNTSKTKFNKWLKTMEKREKSVDSEVVGVEKSFTECIKLESIAEELPSGEKIDERVVKLLVQINIEVMWTEAELDASRAEVNSLTDRHTLLKTNIDDKRKTLQTKVKEGLDETLGVAEKSISDAEAWDKPSTLSDELEQATGQIQQSMENVTNVNNMYTQTMQSLKRPQEIAQSGVLPVDVSADIETKCRDLSKRVGRLPAVVLRNHKSLFEAFTQLLHNVVNESEQWISQNEGNVMVSFVSIASLEDLKNKIQENKEFVVEMKKHDLELVIVELERMSNPDFKLKATSKDLQSRLLAIQRSADERQLVLLSILNQWEAIREKLRELLDWIDVKDLKLKELKEQVNLADEDEVKGELKELKVMQAQMEDEYPEVVNLKNMGEGLKKILGDESKASARVDEQVNDFVDCWKTLACDIQEKIRKLESSERQLSTMHRYMDNTQDWMDDVTEILDQYAANERRLQGLPAEDKPKDSEAEPNVSEEGDKVSDDEPKVSEQVAKDSEGEPKVSEGESKVSEEKADVSEVEPEVKELDEDGKEELRQENKNMMQAFVIKRQSRATCQAFVDWAGELGQQASEDLDDESRDVLKIRIEKFQSDWDVFTNKIEDFSQNNAEDIEFIEFQLAEQQSEDLPETVTFEEWKTEISHMDDWFTSMDEKCIDVTISRDSNSLKKGEQDTKIILTEFHNEGKPRFNKIIVLGRRLIDTNSQTPEDQQEITITITKFTKRMIEMERTVELQRIRTMETIVDYCKERLDHCESSVERDEINTNQLTPSGSTPEAVHEQIVLLKVCEDEIPQHEEEFVEIQTFTMETRHPGFITYETQSELEKSCKAIDKRRTEVDKQMKESHNRLYRTMVNFFDQRKKVTLKWLSSCERKERQVKPDVKELKDSKNEYIKVKEVRTEFDEGRQNFVTFIEVHKLVLADDVMDSKKSAEVERDANSISGRVEQVDKILHEQETKLYTTLLTTLTLLLDSIETTLSDARGRIKPDEVISTYFKTAKKQMDETKAMARDIQVIQLASNKQLEQGEDVKKAKLLGPEDADSVELRLSDLTKKSADLQEAAQGKEARMRVEYVTTFKTELQRCSQWITFLELRVEKTLAEAEDYLGYKQLKEDHDHFEEDLKVYDLNMLVKEVEKIDELEAVVKEELAALEKRWKKLLRWSEERGLRLSKIVSLWSKFRLEEIAILNWIDEKGEQLKVADDVNLADEENVTEQLDVLKSLTAEREEYVRRSTDVESMGHELKRIVGDNTKAGDFIQKQLVDLDQVFNELIKQIVQKTVQLESAQRRLQSMSEEMKIVNTWCNETEVLLDEYDVMEQKLQDLNVGYKAGSPQETGEQEVKTESKKEKRARLKEEKATLREHMIQQIEKLSAKFEKLQVNDSKVKRVNTMGDELKEEITDAAKQDLDPKLQAFNERFNAVSERLKDMANKDLPESSGCWFVRFMRRKMFLPSMN</sequence>
<keyword evidence="1" id="KW-0175">Coiled coil</keyword>
<evidence type="ECO:0000256" key="2">
    <source>
        <dbReference type="SAM" id="MobiDB-lite"/>
    </source>
</evidence>
<dbReference type="CDD" id="cd00176">
    <property type="entry name" value="SPEC"/>
    <property type="match status" value="1"/>
</dbReference>
<feature type="region of interest" description="Disordered" evidence="2">
    <location>
        <begin position="1795"/>
        <end position="1815"/>
    </location>
</feature>
<feature type="coiled-coil region" evidence="1">
    <location>
        <begin position="801"/>
        <end position="840"/>
    </location>
</feature>
<feature type="compositionally biased region" description="Basic and acidic residues" evidence="2">
    <location>
        <begin position="952"/>
        <end position="999"/>
    </location>
</feature>
<feature type="compositionally biased region" description="Basic and acidic residues" evidence="2">
    <location>
        <begin position="932"/>
        <end position="944"/>
    </location>
</feature>
<dbReference type="Gene3D" id="1.20.58.60">
    <property type="match status" value="4"/>
</dbReference>
<keyword evidence="4" id="KW-1185">Reference proteome</keyword>
<dbReference type="SMART" id="SM00150">
    <property type="entry name" value="SPEC"/>
    <property type="match status" value="6"/>
</dbReference>
<proteinExistence type="predicted"/>
<dbReference type="Proteomes" id="UP001152795">
    <property type="component" value="Unassembled WGS sequence"/>
</dbReference>
<dbReference type="EMBL" id="CACRXK020000014">
    <property type="protein sequence ID" value="CAB3976801.1"/>
    <property type="molecule type" value="Genomic_DNA"/>
</dbReference>
<comment type="caution">
    <text evidence="3">The sequence shown here is derived from an EMBL/GenBank/DDBJ whole genome shotgun (WGS) entry which is preliminary data.</text>
</comment>
<feature type="coiled-coil region" evidence="1">
    <location>
        <begin position="1576"/>
        <end position="1622"/>
    </location>
</feature>
<reference evidence="3" key="1">
    <citation type="submission" date="2020-04" db="EMBL/GenBank/DDBJ databases">
        <authorList>
            <person name="Alioto T."/>
            <person name="Alioto T."/>
            <person name="Gomez Garrido J."/>
        </authorList>
    </citation>
    <scope>NUCLEOTIDE SEQUENCE</scope>
    <source>
        <strain evidence="3">A484AB</strain>
    </source>
</reference>
<dbReference type="OrthoDB" id="5963387at2759"/>
<organism evidence="3 4">
    <name type="scientific">Paramuricea clavata</name>
    <name type="common">Red gorgonian</name>
    <name type="synonym">Violescent sea-whip</name>
    <dbReference type="NCBI Taxonomy" id="317549"/>
    <lineage>
        <taxon>Eukaryota</taxon>
        <taxon>Metazoa</taxon>
        <taxon>Cnidaria</taxon>
        <taxon>Anthozoa</taxon>
        <taxon>Octocorallia</taxon>
        <taxon>Malacalcyonacea</taxon>
        <taxon>Plexauridae</taxon>
        <taxon>Paramuricea</taxon>
    </lineage>
</organism>
<evidence type="ECO:0000256" key="1">
    <source>
        <dbReference type="SAM" id="Coils"/>
    </source>
</evidence>
<feature type="region of interest" description="Disordered" evidence="2">
    <location>
        <begin position="932"/>
        <end position="1006"/>
    </location>
</feature>
<feature type="compositionally biased region" description="Basic and acidic residues" evidence="2">
    <location>
        <begin position="1805"/>
        <end position="1815"/>
    </location>
</feature>
<dbReference type="InterPro" id="IPR018159">
    <property type="entry name" value="Spectrin/alpha-actinin"/>
</dbReference>
<name>A0A6S7FR80_PARCT</name>